<evidence type="ECO:0000256" key="1">
    <source>
        <dbReference type="ARBA" id="ARBA00004651"/>
    </source>
</evidence>
<feature type="transmembrane region" description="Helical" evidence="7">
    <location>
        <begin position="20"/>
        <end position="40"/>
    </location>
</feature>
<keyword evidence="5 7" id="KW-1133">Transmembrane helix</keyword>
<dbReference type="PANTHER" id="PTHR30489:SF0">
    <property type="entry name" value="LIPOPROTEIN-RELEASING SYSTEM TRANSMEMBRANE PROTEIN LOLE"/>
    <property type="match status" value="1"/>
</dbReference>
<dbReference type="EMBL" id="QOKW01000058">
    <property type="protein sequence ID" value="KAA0675707.1"/>
    <property type="molecule type" value="Genomic_DNA"/>
</dbReference>
<dbReference type="GO" id="GO:0098797">
    <property type="term" value="C:plasma membrane protein complex"/>
    <property type="evidence" value="ECO:0007669"/>
    <property type="project" value="TreeGrafter"/>
</dbReference>
<organism evidence="9 10">
    <name type="scientific">Roseomonas genomospecies 6</name>
    <dbReference type="NCBI Taxonomy" id="214106"/>
    <lineage>
        <taxon>Bacteria</taxon>
        <taxon>Pseudomonadati</taxon>
        <taxon>Pseudomonadota</taxon>
        <taxon>Alphaproteobacteria</taxon>
        <taxon>Acetobacterales</taxon>
        <taxon>Roseomonadaceae</taxon>
        <taxon>Roseomonas</taxon>
    </lineage>
</organism>
<dbReference type="PANTHER" id="PTHR30489">
    <property type="entry name" value="LIPOPROTEIN-RELEASING SYSTEM TRANSMEMBRANE PROTEIN LOLE"/>
    <property type="match status" value="1"/>
</dbReference>
<sequence length="404" mass="42856">MRLWITGLSLGLRDLLHDRSGFLTQVLALATVLAPLLVLYSLRVGVVSSLVADLAEDPRNRQIVATQQGHYTPDFFDVLRADPRVSFAVGHASPIARELTFARETQGVGARADGVVLGSGPGDPFLGRDVAPPARDEAVLSRGLAARLGVQPGDRVVLSAVRRLAGEEETLALSLAVTGFVDPALWEADGALLADETLAAVEQWRDGAAVPAFGWAGREAARAFAYRNFRLYARDLPDLRSLHAELAARGLHVRAPRLKEFENIMALNAALGVIFLIIAAAGALGFLFSFGATQWGSVKRKRPALSVLRLHGLPRSQAALFPVVQAFVVAACGWALASGAYFAAATALNRTLADKILVSGTISRLAPVHFGTAFALTVGVALLASMTAAWQVTHIEPGEGIRGN</sequence>
<feature type="domain" description="ABC3 transporter permease C-terminal" evidence="8">
    <location>
        <begin position="277"/>
        <end position="397"/>
    </location>
</feature>
<dbReference type="AlphaFoldDB" id="A0A9W7KMP3"/>
<dbReference type="InterPro" id="IPR003838">
    <property type="entry name" value="ABC3_permease_C"/>
</dbReference>
<evidence type="ECO:0000256" key="2">
    <source>
        <dbReference type="ARBA" id="ARBA00005236"/>
    </source>
</evidence>
<evidence type="ECO:0000313" key="9">
    <source>
        <dbReference type="EMBL" id="KAA0675707.1"/>
    </source>
</evidence>
<dbReference type="OrthoDB" id="5410375at2"/>
<evidence type="ECO:0000256" key="7">
    <source>
        <dbReference type="SAM" id="Phobius"/>
    </source>
</evidence>
<dbReference type="InterPro" id="IPR051447">
    <property type="entry name" value="Lipoprotein-release_system"/>
</dbReference>
<comment type="similarity">
    <text evidence="2">Belongs to the ABC-4 integral membrane protein family. LolC/E subfamily.</text>
</comment>
<keyword evidence="3" id="KW-1003">Cell membrane</keyword>
<dbReference type="GO" id="GO:0044874">
    <property type="term" value="P:lipoprotein localization to outer membrane"/>
    <property type="evidence" value="ECO:0007669"/>
    <property type="project" value="TreeGrafter"/>
</dbReference>
<feature type="transmembrane region" description="Helical" evidence="7">
    <location>
        <begin position="319"/>
        <end position="344"/>
    </location>
</feature>
<dbReference type="Proteomes" id="UP000480854">
    <property type="component" value="Unassembled WGS sequence"/>
</dbReference>
<evidence type="ECO:0000259" key="8">
    <source>
        <dbReference type="Pfam" id="PF02687"/>
    </source>
</evidence>
<dbReference type="RefSeq" id="WP_149472559.1">
    <property type="nucleotide sequence ID" value="NZ_QOKW01000058.1"/>
</dbReference>
<evidence type="ECO:0000256" key="4">
    <source>
        <dbReference type="ARBA" id="ARBA00022692"/>
    </source>
</evidence>
<name>A0A9W7KMP3_9PROT</name>
<protein>
    <submittedName>
        <fullName evidence="9">ABC transporter permease</fullName>
    </submittedName>
</protein>
<dbReference type="Pfam" id="PF02687">
    <property type="entry name" value="FtsX"/>
    <property type="match status" value="1"/>
</dbReference>
<gene>
    <name evidence="9" type="ORF">DS843_30380</name>
</gene>
<accession>A0A9W7KMP3</accession>
<keyword evidence="4 7" id="KW-0812">Transmembrane</keyword>
<comment type="caution">
    <text evidence="9">The sequence shown here is derived from an EMBL/GenBank/DDBJ whole genome shotgun (WGS) entry which is preliminary data.</text>
</comment>
<evidence type="ECO:0000256" key="6">
    <source>
        <dbReference type="ARBA" id="ARBA00023136"/>
    </source>
</evidence>
<comment type="subcellular location">
    <subcellularLocation>
        <location evidence="1">Cell membrane</location>
        <topology evidence="1">Multi-pass membrane protein</topology>
    </subcellularLocation>
</comment>
<keyword evidence="10" id="KW-1185">Reference proteome</keyword>
<proteinExistence type="inferred from homology"/>
<feature type="transmembrane region" description="Helical" evidence="7">
    <location>
        <begin position="264"/>
        <end position="290"/>
    </location>
</feature>
<reference evidence="9 10" key="1">
    <citation type="submission" date="2018-07" db="EMBL/GenBank/DDBJ databases">
        <title>Genome sequence of Azospirillum sp. ATCC 49961.</title>
        <authorList>
            <person name="Sant'Anna F.H."/>
            <person name="Baldani J.I."/>
            <person name="Zilli J.E."/>
            <person name="Reis V.M."/>
            <person name="Hartmann A."/>
            <person name="Cruz L."/>
            <person name="de Souza E.M."/>
            <person name="de Oliveira Pedrosa F."/>
            <person name="Passaglia L.M.P."/>
        </authorList>
    </citation>
    <scope>NUCLEOTIDE SEQUENCE [LARGE SCALE GENOMIC DNA]</scope>
    <source>
        <strain evidence="9 10">ATCC 49961</strain>
    </source>
</reference>
<feature type="transmembrane region" description="Helical" evidence="7">
    <location>
        <begin position="365"/>
        <end position="390"/>
    </location>
</feature>
<keyword evidence="6 7" id="KW-0472">Membrane</keyword>
<evidence type="ECO:0000256" key="3">
    <source>
        <dbReference type="ARBA" id="ARBA00022475"/>
    </source>
</evidence>
<evidence type="ECO:0000313" key="10">
    <source>
        <dbReference type="Proteomes" id="UP000480854"/>
    </source>
</evidence>
<evidence type="ECO:0000256" key="5">
    <source>
        <dbReference type="ARBA" id="ARBA00022989"/>
    </source>
</evidence>